<evidence type="ECO:0000256" key="1">
    <source>
        <dbReference type="ARBA" id="ARBA00004479"/>
    </source>
</evidence>
<dbReference type="GO" id="GO:0016020">
    <property type="term" value="C:membrane"/>
    <property type="evidence" value="ECO:0007669"/>
    <property type="project" value="UniProtKB-SubCell"/>
</dbReference>
<evidence type="ECO:0000313" key="11">
    <source>
        <dbReference type="Proteomes" id="UP000250572"/>
    </source>
</evidence>
<comment type="subcellular location">
    <subcellularLocation>
        <location evidence="1">Membrane</location>
        <topology evidence="1">Single-pass type I membrane protein</topology>
    </subcellularLocation>
</comment>
<dbReference type="Pfam" id="PF07686">
    <property type="entry name" value="V-set"/>
    <property type="match status" value="1"/>
</dbReference>
<keyword evidence="4" id="KW-0732">Signal</keyword>
<evidence type="ECO:0000256" key="7">
    <source>
        <dbReference type="ARBA" id="ARBA00023180"/>
    </source>
</evidence>
<evidence type="ECO:0000256" key="3">
    <source>
        <dbReference type="ARBA" id="ARBA00022692"/>
    </source>
</evidence>
<dbReference type="AlphaFoldDB" id="A0A315WAB3"/>
<keyword evidence="5 8" id="KW-1133">Transmembrane helix</keyword>
<comment type="caution">
    <text evidence="10">The sequence shown here is derived from an EMBL/GenBank/DDBJ whole genome shotgun (WGS) entry which is preliminary data.</text>
</comment>
<dbReference type="EMBL" id="NHOQ01000158">
    <property type="protein sequence ID" value="PWA32687.1"/>
    <property type="molecule type" value="Genomic_DNA"/>
</dbReference>
<dbReference type="InterPro" id="IPR003599">
    <property type="entry name" value="Ig_sub"/>
</dbReference>
<feature type="domain" description="Ig-like" evidence="9">
    <location>
        <begin position="39"/>
        <end position="141"/>
    </location>
</feature>
<dbReference type="InterPro" id="IPR036179">
    <property type="entry name" value="Ig-like_dom_sf"/>
</dbReference>
<comment type="similarity">
    <text evidence="2">Belongs to the FAM187 family.</text>
</comment>
<sequence>MKAVKLPSSSRSTSTMNQLHVALVVCFGVALWSHYSISTSVVQMTARPGENILLYCDCKQSSGVYIVWYKNSSHEDKPTLVLNVKTDFGTEKTFSRFKFLKNFTFDSYDLLIVHANNSDEGLYYCGTKETKVEKDKKESIGLKTIHQYGNIITKITLDQTVCHSNITQTAEVCAACWKMLFSLCPALALLFALISSATVYLIYQKAAKKAQENNRGIEMRRQTKETQDENVCYAALEIQRPSQRPKRKRKTQASDFSTYSDLKMSAVGVYQDVVDFFVGWGLVFCSHYCISESVQEVTFRPGENITLYCDCKISIGVFVVWFFRNGSLKDQSHYVLKAMDQLKPETKFPHLKFLKNESSESYDLLVINATNSDVGFYYCGTEKKKVEENNEKKIFHKDIFTYGDISTNLILDPLPHHHSPLGSEFFIHYLFLGSGKLQFCAVLFDIVVLNLHLMCNLEPLLKGARDCPAGYHLPLCLLQRSTDLKKC</sequence>
<organism evidence="10 11">
    <name type="scientific">Gambusia affinis</name>
    <name type="common">Western mosquitofish</name>
    <name type="synonym">Heterandria affinis</name>
    <dbReference type="NCBI Taxonomy" id="33528"/>
    <lineage>
        <taxon>Eukaryota</taxon>
        <taxon>Metazoa</taxon>
        <taxon>Chordata</taxon>
        <taxon>Craniata</taxon>
        <taxon>Vertebrata</taxon>
        <taxon>Euteleostomi</taxon>
        <taxon>Actinopterygii</taxon>
        <taxon>Neopterygii</taxon>
        <taxon>Teleostei</taxon>
        <taxon>Neoteleostei</taxon>
        <taxon>Acanthomorphata</taxon>
        <taxon>Ovalentaria</taxon>
        <taxon>Atherinomorphae</taxon>
        <taxon>Cyprinodontiformes</taxon>
        <taxon>Poeciliidae</taxon>
        <taxon>Poeciliinae</taxon>
        <taxon>Gambusia</taxon>
    </lineage>
</organism>
<evidence type="ECO:0000256" key="5">
    <source>
        <dbReference type="ARBA" id="ARBA00022989"/>
    </source>
</evidence>
<keyword evidence="3 8" id="KW-0812">Transmembrane</keyword>
<dbReference type="Gene3D" id="2.60.40.10">
    <property type="entry name" value="Immunoglobulins"/>
    <property type="match status" value="2"/>
</dbReference>
<gene>
    <name evidence="10" type="ORF">CCH79_00012390</name>
</gene>
<dbReference type="PROSITE" id="PS50835">
    <property type="entry name" value="IG_LIKE"/>
    <property type="match status" value="1"/>
</dbReference>
<dbReference type="PANTHER" id="PTHR32178">
    <property type="entry name" value="FAM187"/>
    <property type="match status" value="1"/>
</dbReference>
<dbReference type="Proteomes" id="UP000250572">
    <property type="component" value="Unassembled WGS sequence"/>
</dbReference>
<evidence type="ECO:0000256" key="4">
    <source>
        <dbReference type="ARBA" id="ARBA00022729"/>
    </source>
</evidence>
<evidence type="ECO:0000256" key="8">
    <source>
        <dbReference type="SAM" id="Phobius"/>
    </source>
</evidence>
<dbReference type="InterPro" id="IPR007110">
    <property type="entry name" value="Ig-like_dom"/>
</dbReference>
<accession>A0A315WAB3</accession>
<name>A0A315WAB3_GAMAF</name>
<keyword evidence="7" id="KW-0325">Glycoprotein</keyword>
<protein>
    <recommendedName>
        <fullName evidence="9">Ig-like domain-containing protein</fullName>
    </recommendedName>
</protein>
<keyword evidence="11" id="KW-1185">Reference proteome</keyword>
<evidence type="ECO:0000256" key="2">
    <source>
        <dbReference type="ARBA" id="ARBA00008727"/>
    </source>
</evidence>
<dbReference type="SUPFAM" id="SSF48726">
    <property type="entry name" value="Immunoglobulin"/>
    <property type="match status" value="2"/>
</dbReference>
<reference evidence="10 11" key="1">
    <citation type="journal article" date="2018" name="G3 (Bethesda)">
        <title>A High-Quality Reference Genome for the Invasive Mosquitofish Gambusia affinis Using a Chicago Library.</title>
        <authorList>
            <person name="Hoffberg S.L."/>
            <person name="Troendle N.J."/>
            <person name="Glenn T.C."/>
            <person name="Mahmud O."/>
            <person name="Louha S."/>
            <person name="Chalopin D."/>
            <person name="Bennetzen J.L."/>
            <person name="Mauricio R."/>
        </authorList>
    </citation>
    <scope>NUCLEOTIDE SEQUENCE [LARGE SCALE GENOMIC DNA]</scope>
    <source>
        <strain evidence="10">NE01/NJP1002.9</strain>
        <tissue evidence="10">Muscle</tissue>
    </source>
</reference>
<evidence type="ECO:0000313" key="10">
    <source>
        <dbReference type="EMBL" id="PWA32687.1"/>
    </source>
</evidence>
<keyword evidence="6 8" id="KW-0472">Membrane</keyword>
<dbReference type="PANTHER" id="PTHR32178:SF6">
    <property type="entry name" value="IG-LIKE DOMAIN-CONTAINING PROTEIN"/>
    <property type="match status" value="1"/>
</dbReference>
<dbReference type="InterPro" id="IPR039311">
    <property type="entry name" value="FAM187A/B"/>
</dbReference>
<proteinExistence type="inferred from homology"/>
<dbReference type="InterPro" id="IPR013106">
    <property type="entry name" value="Ig_V-set"/>
</dbReference>
<dbReference type="InterPro" id="IPR013783">
    <property type="entry name" value="Ig-like_fold"/>
</dbReference>
<evidence type="ECO:0000259" key="9">
    <source>
        <dbReference type="PROSITE" id="PS50835"/>
    </source>
</evidence>
<evidence type="ECO:0000256" key="6">
    <source>
        <dbReference type="ARBA" id="ARBA00023136"/>
    </source>
</evidence>
<feature type="transmembrane region" description="Helical" evidence="8">
    <location>
        <begin position="179"/>
        <end position="203"/>
    </location>
</feature>
<dbReference type="SMART" id="SM00409">
    <property type="entry name" value="IG"/>
    <property type="match status" value="2"/>
</dbReference>